<evidence type="ECO:0000256" key="5">
    <source>
        <dbReference type="PROSITE-ProRule" id="PRU01240"/>
    </source>
</evidence>
<evidence type="ECO:0000256" key="4">
    <source>
        <dbReference type="ARBA" id="ARBA00022825"/>
    </source>
</evidence>
<feature type="active site" description="Charge relay system" evidence="5">
    <location>
        <position position="154"/>
    </location>
</feature>
<dbReference type="InterPro" id="IPR008979">
    <property type="entry name" value="Galactose-bd-like_sf"/>
</dbReference>
<feature type="domain" description="Peptidase S8/S53" evidence="7">
    <location>
        <begin position="130"/>
        <end position="427"/>
    </location>
</feature>
<evidence type="ECO:0000259" key="9">
    <source>
        <dbReference type="Pfam" id="PF20009"/>
    </source>
</evidence>
<dbReference type="PROSITE" id="PS00138">
    <property type="entry name" value="SUBTILASE_SER"/>
    <property type="match status" value="1"/>
</dbReference>
<dbReference type="InterPro" id="IPR023828">
    <property type="entry name" value="Peptidase_S8_Ser-AS"/>
</dbReference>
<feature type="domain" description="GEVED" evidence="9">
    <location>
        <begin position="623"/>
        <end position="697"/>
    </location>
</feature>
<reference evidence="10 11" key="1">
    <citation type="submission" date="2023-05" db="EMBL/GenBank/DDBJ databases">
        <title>Novel species of genus Flectobacillus isolated from stream in China.</title>
        <authorList>
            <person name="Lu H."/>
        </authorList>
    </citation>
    <scope>NUCLEOTIDE SEQUENCE [LARGE SCALE GENOMIC DNA]</scope>
    <source>
        <strain evidence="10 11">KCTC 42575</strain>
    </source>
</reference>
<evidence type="ECO:0000256" key="3">
    <source>
        <dbReference type="ARBA" id="ARBA00022801"/>
    </source>
</evidence>
<dbReference type="InterPro" id="IPR036852">
    <property type="entry name" value="Peptidase_S8/S53_dom_sf"/>
</dbReference>
<comment type="caution">
    <text evidence="10">The sequence shown here is derived from an EMBL/GenBank/DDBJ whole genome shotgun (WGS) entry which is preliminary data.</text>
</comment>
<dbReference type="InterPro" id="IPR026444">
    <property type="entry name" value="Secre_tail"/>
</dbReference>
<dbReference type="Pfam" id="PF00082">
    <property type="entry name" value="Peptidase_S8"/>
    <property type="match status" value="1"/>
</dbReference>
<evidence type="ECO:0000256" key="1">
    <source>
        <dbReference type="ARBA" id="ARBA00011073"/>
    </source>
</evidence>
<evidence type="ECO:0000259" key="8">
    <source>
        <dbReference type="Pfam" id="PF18962"/>
    </source>
</evidence>
<feature type="active site" description="Charge relay system" evidence="5">
    <location>
        <position position="127"/>
    </location>
</feature>
<dbReference type="Pfam" id="PF20009">
    <property type="entry name" value="GEVED"/>
    <property type="match status" value="1"/>
</dbReference>
<dbReference type="SUPFAM" id="SSF49785">
    <property type="entry name" value="Galactose-binding domain-like"/>
    <property type="match status" value="1"/>
</dbReference>
<dbReference type="RefSeq" id="WP_283345148.1">
    <property type="nucleotide sequence ID" value="NZ_JASHIF010000011.1"/>
</dbReference>
<dbReference type="Gene3D" id="2.60.40.10">
    <property type="entry name" value="Immunoglobulins"/>
    <property type="match status" value="1"/>
</dbReference>
<evidence type="ECO:0000313" key="11">
    <source>
        <dbReference type="Proteomes" id="UP001236507"/>
    </source>
</evidence>
<feature type="active site" description="Charge relay system" evidence="5">
    <location>
        <position position="373"/>
    </location>
</feature>
<dbReference type="SUPFAM" id="SSF52743">
    <property type="entry name" value="Subtilisin-like"/>
    <property type="match status" value="1"/>
</dbReference>
<dbReference type="NCBIfam" id="TIGR04183">
    <property type="entry name" value="Por_Secre_tail"/>
    <property type="match status" value="1"/>
</dbReference>
<evidence type="ECO:0000256" key="2">
    <source>
        <dbReference type="ARBA" id="ARBA00022670"/>
    </source>
</evidence>
<dbReference type="InterPro" id="IPR045474">
    <property type="entry name" value="GEVED"/>
</dbReference>
<keyword evidence="11" id="KW-1185">Reference proteome</keyword>
<gene>
    <name evidence="10" type="ORF">QM524_14610</name>
</gene>
<feature type="chain" id="PRO_5046626922" evidence="6">
    <location>
        <begin position="19"/>
        <end position="1309"/>
    </location>
</feature>
<dbReference type="InterPro" id="IPR013783">
    <property type="entry name" value="Ig-like_fold"/>
</dbReference>
<dbReference type="PANTHER" id="PTHR43399">
    <property type="entry name" value="SUBTILISIN-RELATED"/>
    <property type="match status" value="1"/>
</dbReference>
<protein>
    <submittedName>
        <fullName evidence="10">S8 family serine peptidase</fullName>
    </submittedName>
</protein>
<dbReference type="EMBL" id="JASHIF010000011">
    <property type="protein sequence ID" value="MDI9860442.1"/>
    <property type="molecule type" value="Genomic_DNA"/>
</dbReference>
<sequence>MKKILLLYLLFLTHLTFSQEKSLYSTSQQSKQQTVSLEISKQEENEYQKALETAKSKSWPINGVYKDGRVYSLKGLDATGQPLYLITHSNARAAAATRTTSMYTGGSLGLNLSGSSSYMSGKLGIWDGGRVYSSHVELAGRVTQQDNATTLDQHATHTSGTMIATGISAQAKGMSFGANLRAWDYNSDNTEISAAASGLLISNHSYGYLAGWNYDSDVSKWRWMGNVNINAFEDYKFGFYDSNTQTLDKIAYNAPYYLIVKSAGNNRGETGPDPGTVYYLGSGTDTSSVARSKNDSYDILPTTSTAKNILTVGAVNALDAAPTKSSDIKISDFSSWGPTDDGRIKPDIVGVGVNVFSTSTGSTTSYATLSGTSMSSPQVAGSLFLLQELYAKQNDGQFMRSATLRGLAIHTAEDAGNVGPDYIYGWGLLNMEKAGKVILNTSKSNLLQEKSLAQGATSTQTVVASGQEPLRVTIVWTDPEGTITSTSASNLNNRTPKLINDLDVRVSDGTSNYLPFTLNPEKPSDLATTGDNIRDNIEQILISNPLPGATYTITVSHKGTLTNSKQDFSLIVSGTGTVTYCSNAVSAGSDVIESASLQGGNNVSSNQALTLNVSVKNTSNHILKAFIDWNSNGSFDDDGDLVGTSTVNGTGVYALNFTAPQAINFGTTLRMRVICSQAASANAVTACGAVSNAEVMDIPLAVTRALSDVAVSNLVTPETGLFCSNTALTQIKVSITNNGLNSISNIPISVTVSNTSGASGTFAGTYTGTLASLATAEVTLTGTLNVVAGQSYSFATQATLASDQDLRNNQVTFTRTVSTTAAPTAEAIVCDGASTAIIKSASSASVQWFDQSVGGTLIYTGGTGSFTLPTGTSKLYVSTGEISGSIGAKTKYEYGDGSYFENFGPAIVMTTQAPIVIKSARIYVGTSGSITFGVVNAADGAPVSSVTIPVQATRTTANSTRSNSQLIDDKTDQGVVVNLNLKLPAAGTYYITQTCADGASIYRSNKNLTSTATDLVGYPFSLNNTVSITGAYFNGNIIKTGYYYLYDISLGALECPSTRAAVTIQSVTAPTVSITPSNTISFCPDGAGTLTATLGNGYTYQWFRNGATLNGATSNTLNVSIAGTYTVKVSNGGACSTTTSGVTATAYTPIAPNVNWTNGVLAVLSGTNPSWTLNGIEYPAAKGLASFTPIQSGFYNAKVTDANGCSAYSAGVSVTITAIEEDLLSDGQSKVYPNPTSDIVTVKVPDNNYKAVTAEVISLVGNTLTQKSMERIGNDFWTSLDLSQYTAGQYFIRIYTDAGTRVLKVALQK</sequence>
<name>A0ABT6YAD9_9BACT</name>
<accession>A0ABT6YAD9</accession>
<evidence type="ECO:0000259" key="7">
    <source>
        <dbReference type="Pfam" id="PF00082"/>
    </source>
</evidence>
<feature type="domain" description="Secretion system C-terminal sorting" evidence="8">
    <location>
        <begin position="1231"/>
        <end position="1304"/>
    </location>
</feature>
<proteinExistence type="inferred from homology"/>
<comment type="similarity">
    <text evidence="1 5">Belongs to the peptidase S8 family.</text>
</comment>
<feature type="signal peptide" evidence="6">
    <location>
        <begin position="1"/>
        <end position="18"/>
    </location>
</feature>
<evidence type="ECO:0000313" key="10">
    <source>
        <dbReference type="EMBL" id="MDI9860442.1"/>
    </source>
</evidence>
<dbReference type="Gene3D" id="2.60.120.380">
    <property type="match status" value="1"/>
</dbReference>
<dbReference type="InterPro" id="IPR000209">
    <property type="entry name" value="Peptidase_S8/S53_dom"/>
</dbReference>
<evidence type="ECO:0000256" key="6">
    <source>
        <dbReference type="SAM" id="SignalP"/>
    </source>
</evidence>
<dbReference type="PROSITE" id="PS51892">
    <property type="entry name" value="SUBTILASE"/>
    <property type="match status" value="1"/>
</dbReference>
<keyword evidence="4 5" id="KW-0720">Serine protease</keyword>
<keyword evidence="2 5" id="KW-0645">Protease</keyword>
<dbReference type="Proteomes" id="UP001236507">
    <property type="component" value="Unassembled WGS sequence"/>
</dbReference>
<dbReference type="PANTHER" id="PTHR43399:SF4">
    <property type="entry name" value="CELL WALL-ASSOCIATED PROTEASE"/>
    <property type="match status" value="1"/>
</dbReference>
<dbReference type="Gene3D" id="3.40.50.200">
    <property type="entry name" value="Peptidase S8/S53 domain"/>
    <property type="match status" value="1"/>
</dbReference>
<organism evidence="10 11">
    <name type="scientific">Flectobacillus roseus</name>
    <dbReference type="NCBI Taxonomy" id="502259"/>
    <lineage>
        <taxon>Bacteria</taxon>
        <taxon>Pseudomonadati</taxon>
        <taxon>Bacteroidota</taxon>
        <taxon>Cytophagia</taxon>
        <taxon>Cytophagales</taxon>
        <taxon>Flectobacillaceae</taxon>
        <taxon>Flectobacillus</taxon>
    </lineage>
</organism>
<keyword evidence="6" id="KW-0732">Signal</keyword>
<dbReference type="Pfam" id="PF18962">
    <property type="entry name" value="Por_Secre_tail"/>
    <property type="match status" value="1"/>
</dbReference>
<keyword evidence="3 5" id="KW-0378">Hydrolase</keyword>
<dbReference type="InterPro" id="IPR051048">
    <property type="entry name" value="Peptidase_S8/S53_subtilisin"/>
</dbReference>